<dbReference type="Gene3D" id="1.25.40.10">
    <property type="entry name" value="Tetratricopeptide repeat domain"/>
    <property type="match status" value="1"/>
</dbReference>
<evidence type="ECO:0000256" key="1">
    <source>
        <dbReference type="ARBA" id="ARBA00007626"/>
    </source>
</evidence>
<accession>A0A9D5HA16</accession>
<dbReference type="InterPro" id="IPR011990">
    <property type="entry name" value="TPR-like_helical_dom_sf"/>
</dbReference>
<comment type="similarity">
    <text evidence="1">Belongs to the PPR family. P subfamily.</text>
</comment>
<proteinExistence type="inferred from homology"/>
<name>A0A9D5HA16_9LILI</name>
<organism evidence="4 5">
    <name type="scientific">Dioscorea zingiberensis</name>
    <dbReference type="NCBI Taxonomy" id="325984"/>
    <lineage>
        <taxon>Eukaryota</taxon>
        <taxon>Viridiplantae</taxon>
        <taxon>Streptophyta</taxon>
        <taxon>Embryophyta</taxon>
        <taxon>Tracheophyta</taxon>
        <taxon>Spermatophyta</taxon>
        <taxon>Magnoliopsida</taxon>
        <taxon>Liliopsida</taxon>
        <taxon>Dioscoreales</taxon>
        <taxon>Dioscoreaceae</taxon>
        <taxon>Dioscorea</taxon>
    </lineage>
</organism>
<dbReference type="InterPro" id="IPR002885">
    <property type="entry name" value="PPR_rpt"/>
</dbReference>
<evidence type="ECO:0000256" key="2">
    <source>
        <dbReference type="ARBA" id="ARBA00022737"/>
    </source>
</evidence>
<evidence type="ECO:0000256" key="3">
    <source>
        <dbReference type="SAM" id="MobiDB-lite"/>
    </source>
</evidence>
<sequence>MAIIYASRRRHSLLHHLRRLMTTTSSGTGAGQSPDPQSPPTISVSAAKSRLRREFDPDKALSILSSLPSNPSPSSRFAFDLAVRRLARTRRLSDVQSLLRSRLLASSSSSHEPFISSLILSYGTAGMLDDALSLFEELPSLGSPRTVVSFNAILSACLKAKLPARVPAFFSDLRETLHSPRQDLLLHPHQVPLPLWQLRQSSGNPQGNGRQRPRDHSNHLHYCSRFSL</sequence>
<dbReference type="AlphaFoldDB" id="A0A9D5HA16"/>
<feature type="region of interest" description="Disordered" evidence="3">
    <location>
        <begin position="198"/>
        <end position="217"/>
    </location>
</feature>
<dbReference type="EMBL" id="JAGGNH010000006">
    <property type="protein sequence ID" value="KAJ0969001.1"/>
    <property type="molecule type" value="Genomic_DNA"/>
</dbReference>
<feature type="compositionally biased region" description="Polar residues" evidence="3">
    <location>
        <begin position="199"/>
        <end position="209"/>
    </location>
</feature>
<dbReference type="PANTHER" id="PTHR47936:SF1">
    <property type="entry name" value="PENTATRICOPEPTIDE REPEAT-CONTAINING PROTEIN GUN1, CHLOROPLASTIC"/>
    <property type="match status" value="1"/>
</dbReference>
<protein>
    <recommendedName>
        <fullName evidence="6">Pentatricopeptide repeat-containing protein</fullName>
    </recommendedName>
</protein>
<dbReference type="PANTHER" id="PTHR47936">
    <property type="entry name" value="PPR_LONG DOMAIN-CONTAINING PROTEIN"/>
    <property type="match status" value="1"/>
</dbReference>
<dbReference type="GO" id="GO:0010019">
    <property type="term" value="P:chloroplast-nucleus signaling pathway"/>
    <property type="evidence" value="ECO:0007669"/>
    <property type="project" value="TreeGrafter"/>
</dbReference>
<evidence type="ECO:0000313" key="4">
    <source>
        <dbReference type="EMBL" id="KAJ0969001.1"/>
    </source>
</evidence>
<dbReference type="Pfam" id="PF01535">
    <property type="entry name" value="PPR"/>
    <property type="match status" value="1"/>
</dbReference>
<dbReference type="GO" id="GO:0009507">
    <property type="term" value="C:chloroplast"/>
    <property type="evidence" value="ECO:0007669"/>
    <property type="project" value="TreeGrafter"/>
</dbReference>
<keyword evidence="2" id="KW-0677">Repeat</keyword>
<comment type="caution">
    <text evidence="4">The sequence shown here is derived from an EMBL/GenBank/DDBJ whole genome shotgun (WGS) entry which is preliminary data.</text>
</comment>
<evidence type="ECO:0000313" key="5">
    <source>
        <dbReference type="Proteomes" id="UP001085076"/>
    </source>
</evidence>
<gene>
    <name evidence="4" type="ORF">J5N97_021878</name>
</gene>
<dbReference type="Proteomes" id="UP001085076">
    <property type="component" value="Miscellaneous, Linkage group lg06"/>
</dbReference>
<evidence type="ECO:0008006" key="6">
    <source>
        <dbReference type="Google" id="ProtNLM"/>
    </source>
</evidence>
<dbReference type="OrthoDB" id="185373at2759"/>
<reference evidence="4" key="1">
    <citation type="submission" date="2021-03" db="EMBL/GenBank/DDBJ databases">
        <authorList>
            <person name="Li Z."/>
            <person name="Yang C."/>
        </authorList>
    </citation>
    <scope>NUCLEOTIDE SEQUENCE</scope>
    <source>
        <strain evidence="4">Dzin_1.0</strain>
        <tissue evidence="4">Leaf</tissue>
    </source>
</reference>
<keyword evidence="5" id="KW-1185">Reference proteome</keyword>
<dbReference type="GO" id="GO:0031930">
    <property type="term" value="P:mitochondria-nucleus signaling pathway"/>
    <property type="evidence" value="ECO:0007669"/>
    <property type="project" value="TreeGrafter"/>
</dbReference>
<feature type="region of interest" description="Disordered" evidence="3">
    <location>
        <begin position="24"/>
        <end position="43"/>
    </location>
</feature>
<reference evidence="4" key="2">
    <citation type="journal article" date="2022" name="Hortic Res">
        <title>The genome of Dioscorea zingiberensis sheds light on the biosynthesis, origin and evolution of the medicinally important diosgenin saponins.</title>
        <authorList>
            <person name="Li Y."/>
            <person name="Tan C."/>
            <person name="Li Z."/>
            <person name="Guo J."/>
            <person name="Li S."/>
            <person name="Chen X."/>
            <person name="Wang C."/>
            <person name="Dai X."/>
            <person name="Yang H."/>
            <person name="Song W."/>
            <person name="Hou L."/>
            <person name="Xu J."/>
            <person name="Tong Z."/>
            <person name="Xu A."/>
            <person name="Yuan X."/>
            <person name="Wang W."/>
            <person name="Yang Q."/>
            <person name="Chen L."/>
            <person name="Sun Z."/>
            <person name="Wang K."/>
            <person name="Pan B."/>
            <person name="Chen J."/>
            <person name="Bao Y."/>
            <person name="Liu F."/>
            <person name="Qi X."/>
            <person name="Gang D.R."/>
            <person name="Wen J."/>
            <person name="Li J."/>
        </authorList>
    </citation>
    <scope>NUCLEOTIDE SEQUENCE</scope>
    <source>
        <strain evidence="4">Dzin_1.0</strain>
    </source>
</reference>